<protein>
    <submittedName>
        <fullName evidence="3">Glycosyltransferase family 9 protein</fullName>
    </submittedName>
</protein>
<dbReference type="EMBL" id="CP120682">
    <property type="protein sequence ID" value="WKN35286.1"/>
    <property type="molecule type" value="Genomic_DNA"/>
</dbReference>
<dbReference type="Pfam" id="PF01075">
    <property type="entry name" value="Glyco_transf_9"/>
    <property type="match status" value="1"/>
</dbReference>
<sequence length="338" mass="39405">MAKKLKILILRFSSIGDIVLTTPVPRTLKTQLDAEVHYCTKKKYRGILEHNPYIDKIHVLDEKLSELVQQLKKEGFDYIIDLHNNLRTQLIKKRMGVRSYSFPKLNVEKWLMVNFKINKLPNVHIVDRYMETVAPLGVKMDSLGLDYFIPAKDEVERSWLPETHQKEYVAYAIGAQYNTKKLPVDRIIELCDKINKPIILLGDKNDAEVGEQVTRFFERNEISEPLESKLFELNKKTIVFNACGKFNLNQSASIVQQADYVFTHDTGLMHIASAFKKNIFCIWGNTIPAFGMYPYRTKFTILENNKVPCRPCSKIGYQRCPKKHFRCMRDIVFDFYLP</sequence>
<organism evidence="3">
    <name type="scientific">Roseihalotalea indica</name>
    <dbReference type="NCBI Taxonomy" id="2867963"/>
    <lineage>
        <taxon>Bacteria</taxon>
        <taxon>Pseudomonadati</taxon>
        <taxon>Bacteroidota</taxon>
        <taxon>Cytophagia</taxon>
        <taxon>Cytophagales</taxon>
        <taxon>Catalimonadaceae</taxon>
        <taxon>Roseihalotalea</taxon>
    </lineage>
</organism>
<evidence type="ECO:0000313" key="3">
    <source>
        <dbReference type="EMBL" id="WKN35286.1"/>
    </source>
</evidence>
<dbReference type="GO" id="GO:0009244">
    <property type="term" value="P:lipopolysaccharide core region biosynthetic process"/>
    <property type="evidence" value="ECO:0007669"/>
    <property type="project" value="TreeGrafter"/>
</dbReference>
<accession>A0AA49GK89</accession>
<evidence type="ECO:0000256" key="2">
    <source>
        <dbReference type="ARBA" id="ARBA00022679"/>
    </source>
</evidence>
<dbReference type="PANTHER" id="PTHR30160">
    <property type="entry name" value="TETRAACYLDISACCHARIDE 4'-KINASE-RELATED"/>
    <property type="match status" value="1"/>
</dbReference>
<dbReference type="SUPFAM" id="SSF53756">
    <property type="entry name" value="UDP-Glycosyltransferase/glycogen phosphorylase"/>
    <property type="match status" value="1"/>
</dbReference>
<dbReference type="InterPro" id="IPR002201">
    <property type="entry name" value="Glyco_trans_9"/>
</dbReference>
<proteinExistence type="predicted"/>
<dbReference type="CDD" id="cd03789">
    <property type="entry name" value="GT9_LPS_heptosyltransferase"/>
    <property type="match status" value="1"/>
</dbReference>
<gene>
    <name evidence="3" type="ORF">K4G66_23185</name>
</gene>
<dbReference type="Gene3D" id="3.40.50.2000">
    <property type="entry name" value="Glycogen Phosphorylase B"/>
    <property type="match status" value="2"/>
</dbReference>
<reference evidence="3" key="2">
    <citation type="journal article" date="2024" name="Antonie Van Leeuwenhoek">
        <title>Roseihalotalea indica gen. nov., sp. nov., a halophilic Bacteroidetes from mesopelagic Southwest Indian Ocean with higher carbohydrate metabolic potential.</title>
        <authorList>
            <person name="Chen B."/>
            <person name="Zhang M."/>
            <person name="Lin D."/>
            <person name="Ye J."/>
            <person name="Tang K."/>
        </authorList>
    </citation>
    <scope>NUCLEOTIDE SEQUENCE</scope>
    <source>
        <strain evidence="3">TK19036</strain>
    </source>
</reference>
<reference evidence="3" key="1">
    <citation type="journal article" date="2023" name="Comput. Struct. Biotechnol. J.">
        <title>Discovery of a novel marine Bacteroidetes with a rich repertoire of carbohydrate-active enzymes.</title>
        <authorList>
            <person name="Chen B."/>
            <person name="Liu G."/>
            <person name="Chen Q."/>
            <person name="Wang H."/>
            <person name="Liu L."/>
            <person name="Tang K."/>
        </authorList>
    </citation>
    <scope>NUCLEOTIDE SEQUENCE</scope>
    <source>
        <strain evidence="3">TK19036</strain>
    </source>
</reference>
<dbReference type="GO" id="GO:0008713">
    <property type="term" value="F:ADP-heptose-lipopolysaccharide heptosyltransferase activity"/>
    <property type="evidence" value="ECO:0007669"/>
    <property type="project" value="TreeGrafter"/>
</dbReference>
<keyword evidence="1" id="KW-0328">Glycosyltransferase</keyword>
<dbReference type="InterPro" id="IPR051199">
    <property type="entry name" value="LPS_LOS_Heptosyltrfase"/>
</dbReference>
<dbReference type="AlphaFoldDB" id="A0AA49GK89"/>
<keyword evidence="2" id="KW-0808">Transferase</keyword>
<dbReference type="PANTHER" id="PTHR30160:SF1">
    <property type="entry name" value="LIPOPOLYSACCHARIDE 1,2-N-ACETYLGLUCOSAMINETRANSFERASE-RELATED"/>
    <property type="match status" value="1"/>
</dbReference>
<evidence type="ECO:0000256" key="1">
    <source>
        <dbReference type="ARBA" id="ARBA00022676"/>
    </source>
</evidence>
<dbReference type="GO" id="GO:0005829">
    <property type="term" value="C:cytosol"/>
    <property type="evidence" value="ECO:0007669"/>
    <property type="project" value="TreeGrafter"/>
</dbReference>
<name>A0AA49GK89_9BACT</name>